<dbReference type="GO" id="GO:0005829">
    <property type="term" value="C:cytosol"/>
    <property type="evidence" value="ECO:0007669"/>
    <property type="project" value="TreeGrafter"/>
</dbReference>
<dbReference type="Gene3D" id="2.40.160.120">
    <property type="match status" value="1"/>
</dbReference>
<sequence length="149" mass="16872">DAEEMDMKSHGSVISHLLSQVRIGMDLTKIRRSLWRCIRTSLPTRLFHGIAEGSSPEERMVGVLRGDGHPLPKKPYNPILGETFYCHWELPEEDGGSSSSKLSSEGPLPRCKEDDLVFVAEQVSHHPPISAFMRNIKRRGFCECTYLHK</sequence>
<dbReference type="InterPro" id="IPR000648">
    <property type="entry name" value="Oxysterol-bd"/>
</dbReference>
<evidence type="ECO:0000313" key="6">
    <source>
        <dbReference type="Proteomes" id="UP000595437"/>
    </source>
</evidence>
<reference evidence="6" key="1">
    <citation type="submission" date="2021-01" db="EMBL/GenBank/DDBJ databases">
        <title>Caligus Genome Assembly.</title>
        <authorList>
            <person name="Gallardo-Escarate C."/>
        </authorList>
    </citation>
    <scope>NUCLEOTIDE SEQUENCE [LARGE SCALE GENOMIC DNA]</scope>
</reference>
<dbReference type="OrthoDB" id="14833at2759"/>
<keyword evidence="6" id="KW-1185">Reference proteome</keyword>
<dbReference type="PROSITE" id="PS01013">
    <property type="entry name" value="OSBP"/>
    <property type="match status" value="1"/>
</dbReference>
<keyword evidence="2" id="KW-0446">Lipid-binding</keyword>
<evidence type="ECO:0000313" key="5">
    <source>
        <dbReference type="EMBL" id="QQP38193.1"/>
    </source>
</evidence>
<keyword evidence="4" id="KW-0445">Lipid transport</keyword>
<feature type="non-terminal residue" evidence="5">
    <location>
        <position position="1"/>
    </location>
</feature>
<organism evidence="5 6">
    <name type="scientific">Caligus rogercresseyi</name>
    <name type="common">Sea louse</name>
    <dbReference type="NCBI Taxonomy" id="217165"/>
    <lineage>
        <taxon>Eukaryota</taxon>
        <taxon>Metazoa</taxon>
        <taxon>Ecdysozoa</taxon>
        <taxon>Arthropoda</taxon>
        <taxon>Crustacea</taxon>
        <taxon>Multicrustacea</taxon>
        <taxon>Hexanauplia</taxon>
        <taxon>Copepoda</taxon>
        <taxon>Siphonostomatoida</taxon>
        <taxon>Caligidae</taxon>
        <taxon>Caligus</taxon>
    </lineage>
</organism>
<dbReference type="GO" id="GO:0006869">
    <property type="term" value="P:lipid transport"/>
    <property type="evidence" value="ECO:0007669"/>
    <property type="project" value="UniProtKB-KW"/>
</dbReference>
<dbReference type="AlphaFoldDB" id="A0A7T8GUS4"/>
<comment type="similarity">
    <text evidence="1 3">Belongs to the OSBP family.</text>
</comment>
<evidence type="ECO:0000256" key="1">
    <source>
        <dbReference type="ARBA" id="ARBA00008842"/>
    </source>
</evidence>
<dbReference type="Proteomes" id="UP000595437">
    <property type="component" value="Chromosome 13"/>
</dbReference>
<proteinExistence type="inferred from homology"/>
<accession>A0A7T8GUS4</accession>
<dbReference type="Pfam" id="PF01237">
    <property type="entry name" value="Oxysterol_BP"/>
    <property type="match status" value="1"/>
</dbReference>
<dbReference type="InterPro" id="IPR018494">
    <property type="entry name" value="Oxysterol-bd_CS"/>
</dbReference>
<evidence type="ECO:0000256" key="3">
    <source>
        <dbReference type="RuleBase" id="RU003844"/>
    </source>
</evidence>
<dbReference type="InterPro" id="IPR037239">
    <property type="entry name" value="OSBP_sf"/>
</dbReference>
<dbReference type="EMBL" id="CP045902">
    <property type="protein sequence ID" value="QQP38193.1"/>
    <property type="molecule type" value="Genomic_DNA"/>
</dbReference>
<name>A0A7T8GUS4_CALRO</name>
<dbReference type="GO" id="GO:0032934">
    <property type="term" value="F:sterol binding"/>
    <property type="evidence" value="ECO:0007669"/>
    <property type="project" value="TreeGrafter"/>
</dbReference>
<dbReference type="SUPFAM" id="SSF144000">
    <property type="entry name" value="Oxysterol-binding protein-like"/>
    <property type="match status" value="1"/>
</dbReference>
<evidence type="ECO:0000256" key="4">
    <source>
        <dbReference type="RuleBase" id="RU003845"/>
    </source>
</evidence>
<dbReference type="PANTHER" id="PTHR10972:SF102">
    <property type="entry name" value="OXYSTEROL-BINDING PROTEIN"/>
    <property type="match status" value="1"/>
</dbReference>
<dbReference type="GO" id="GO:0016020">
    <property type="term" value="C:membrane"/>
    <property type="evidence" value="ECO:0007669"/>
    <property type="project" value="TreeGrafter"/>
</dbReference>
<dbReference type="PANTHER" id="PTHR10972">
    <property type="entry name" value="OXYSTEROL-BINDING PROTEIN-RELATED"/>
    <property type="match status" value="1"/>
</dbReference>
<keyword evidence="4" id="KW-0813">Transport</keyword>
<evidence type="ECO:0000256" key="2">
    <source>
        <dbReference type="ARBA" id="ARBA00023121"/>
    </source>
</evidence>
<protein>
    <recommendedName>
        <fullName evidence="4">Oxysterol-binding protein</fullName>
    </recommendedName>
</protein>
<feature type="non-terminal residue" evidence="5">
    <location>
        <position position="149"/>
    </location>
</feature>
<gene>
    <name evidence="5" type="ORF">FKW44_018701</name>
</gene>